<evidence type="ECO:0000259" key="5">
    <source>
        <dbReference type="PROSITE" id="PS50994"/>
    </source>
</evidence>
<dbReference type="InterPro" id="IPR036397">
    <property type="entry name" value="RNaseH_sf"/>
</dbReference>
<feature type="region of interest" description="Disordered" evidence="3">
    <location>
        <begin position="2547"/>
        <end position="2607"/>
    </location>
</feature>
<dbReference type="Pfam" id="PF18701">
    <property type="entry name" value="DUF5641"/>
    <property type="match status" value="1"/>
</dbReference>
<dbReference type="EMBL" id="JABEBT010000035">
    <property type="protein sequence ID" value="KAF7635993.1"/>
    <property type="molecule type" value="Genomic_DNA"/>
</dbReference>
<dbReference type="OrthoDB" id="5819143at2759"/>
<dbReference type="PANTHER" id="PTHR47331">
    <property type="entry name" value="PHD-TYPE DOMAIN-CONTAINING PROTEIN"/>
    <property type="match status" value="1"/>
</dbReference>
<gene>
    <name evidence="6" type="ORF">Mgra_00004573</name>
</gene>
<dbReference type="InterPro" id="IPR005312">
    <property type="entry name" value="DUF1759"/>
</dbReference>
<dbReference type="Pfam" id="PF05380">
    <property type="entry name" value="Peptidase_A17"/>
    <property type="match status" value="1"/>
</dbReference>
<evidence type="ECO:0000313" key="6">
    <source>
        <dbReference type="EMBL" id="KAF7635993.1"/>
    </source>
</evidence>
<accession>A0A8S9ZS20</accession>
<dbReference type="Pfam" id="PF17921">
    <property type="entry name" value="Integrase_H2C2"/>
    <property type="match status" value="1"/>
</dbReference>
<evidence type="ECO:0000313" key="7">
    <source>
        <dbReference type="Proteomes" id="UP000605970"/>
    </source>
</evidence>
<dbReference type="InterPro" id="IPR041588">
    <property type="entry name" value="Integrase_H2C2"/>
</dbReference>
<dbReference type="GO" id="GO:0008270">
    <property type="term" value="F:zinc ion binding"/>
    <property type="evidence" value="ECO:0007669"/>
    <property type="project" value="UniProtKB-KW"/>
</dbReference>
<evidence type="ECO:0000256" key="2">
    <source>
        <dbReference type="SAM" id="Coils"/>
    </source>
</evidence>
<feature type="domain" description="Integrase catalytic" evidence="5">
    <location>
        <begin position="1314"/>
        <end position="1487"/>
    </location>
</feature>
<keyword evidence="1" id="KW-0863">Zinc-finger</keyword>
<dbReference type="SMART" id="SM00343">
    <property type="entry name" value="ZnF_C2HC"/>
    <property type="match status" value="2"/>
</dbReference>
<feature type="coiled-coil region" evidence="2">
    <location>
        <begin position="37"/>
        <end position="78"/>
    </location>
</feature>
<dbReference type="InterPro" id="IPR012337">
    <property type="entry name" value="RNaseH-like_sf"/>
</dbReference>
<keyword evidence="2" id="KW-0175">Coiled coil</keyword>
<feature type="region of interest" description="Disordered" evidence="3">
    <location>
        <begin position="126"/>
        <end position="194"/>
    </location>
</feature>
<dbReference type="InterPro" id="IPR008042">
    <property type="entry name" value="Retrotrans_Pao"/>
</dbReference>
<dbReference type="InterPro" id="IPR040676">
    <property type="entry name" value="DUF5641"/>
</dbReference>
<dbReference type="Gene3D" id="3.30.420.10">
    <property type="entry name" value="Ribonuclease H-like superfamily/Ribonuclease H"/>
    <property type="match status" value="1"/>
</dbReference>
<dbReference type="Pfam" id="PF03564">
    <property type="entry name" value="DUF1759"/>
    <property type="match status" value="1"/>
</dbReference>
<keyword evidence="1" id="KW-0479">Metal-binding</keyword>
<feature type="region of interest" description="Disordered" evidence="3">
    <location>
        <begin position="365"/>
        <end position="409"/>
    </location>
</feature>
<feature type="region of interest" description="Disordered" evidence="3">
    <location>
        <begin position="2247"/>
        <end position="2274"/>
    </location>
</feature>
<dbReference type="PROSITE" id="PS50158">
    <property type="entry name" value="ZF_CCHC"/>
    <property type="match status" value="1"/>
</dbReference>
<dbReference type="InterPro" id="IPR009878">
    <property type="entry name" value="Phlebovirus_G2_fusion"/>
</dbReference>
<dbReference type="Pfam" id="PF07245">
    <property type="entry name" value="Phlebovirus_G2"/>
    <property type="match status" value="1"/>
</dbReference>
<dbReference type="Gene3D" id="4.10.60.10">
    <property type="entry name" value="Zinc finger, CCHC-type"/>
    <property type="match status" value="1"/>
</dbReference>
<feature type="compositionally biased region" description="Polar residues" evidence="3">
    <location>
        <begin position="126"/>
        <end position="148"/>
    </location>
</feature>
<feature type="compositionally biased region" description="Low complexity" evidence="3">
    <location>
        <begin position="165"/>
        <end position="183"/>
    </location>
</feature>
<feature type="compositionally biased region" description="Polar residues" evidence="3">
    <location>
        <begin position="155"/>
        <end position="164"/>
    </location>
</feature>
<dbReference type="GO" id="GO:0015074">
    <property type="term" value="P:DNA integration"/>
    <property type="evidence" value="ECO:0007669"/>
    <property type="project" value="InterPro"/>
</dbReference>
<keyword evidence="1" id="KW-0862">Zinc</keyword>
<feature type="compositionally biased region" description="Polar residues" evidence="3">
    <location>
        <begin position="2396"/>
        <end position="2409"/>
    </location>
</feature>
<dbReference type="SUPFAM" id="SSF53098">
    <property type="entry name" value="Ribonuclease H-like"/>
    <property type="match status" value="1"/>
</dbReference>
<dbReference type="InterPro" id="IPR001584">
    <property type="entry name" value="Integrase_cat-core"/>
</dbReference>
<dbReference type="Proteomes" id="UP000605970">
    <property type="component" value="Unassembled WGS sequence"/>
</dbReference>
<comment type="caution">
    <text evidence="6">The sequence shown here is derived from an EMBL/GenBank/DDBJ whole genome shotgun (WGS) entry which is preliminary data.</text>
</comment>
<evidence type="ECO:0000256" key="3">
    <source>
        <dbReference type="SAM" id="MobiDB-lite"/>
    </source>
</evidence>
<dbReference type="GO" id="GO:0003676">
    <property type="term" value="F:nucleic acid binding"/>
    <property type="evidence" value="ECO:0007669"/>
    <property type="project" value="InterPro"/>
</dbReference>
<protein>
    <submittedName>
        <fullName evidence="6">Integrase catalytic domain-containing protein</fullName>
    </submittedName>
</protein>
<evidence type="ECO:0000259" key="4">
    <source>
        <dbReference type="PROSITE" id="PS50158"/>
    </source>
</evidence>
<organism evidence="6 7">
    <name type="scientific">Meloidogyne graminicola</name>
    <dbReference type="NCBI Taxonomy" id="189291"/>
    <lineage>
        <taxon>Eukaryota</taxon>
        <taxon>Metazoa</taxon>
        <taxon>Ecdysozoa</taxon>
        <taxon>Nematoda</taxon>
        <taxon>Chromadorea</taxon>
        <taxon>Rhabditida</taxon>
        <taxon>Tylenchina</taxon>
        <taxon>Tylenchomorpha</taxon>
        <taxon>Tylenchoidea</taxon>
        <taxon>Meloidogynidae</taxon>
        <taxon>Meloidogyninae</taxon>
        <taxon>Meloidogyne</taxon>
    </lineage>
</organism>
<proteinExistence type="predicted"/>
<evidence type="ECO:0000256" key="1">
    <source>
        <dbReference type="PROSITE-ProRule" id="PRU00047"/>
    </source>
</evidence>
<feature type="region of interest" description="Disordered" evidence="3">
    <location>
        <begin position="2351"/>
        <end position="2379"/>
    </location>
</feature>
<dbReference type="PROSITE" id="PS50994">
    <property type="entry name" value="INTEGRASE"/>
    <property type="match status" value="1"/>
</dbReference>
<sequence length="2648" mass="297901">MPSSGPIRSQLGPALKTLKVHITAATALLRAGADRDLEQLKGEHHHLSRTLERVESLNEKWSNFIDRLEGEALEAEERIYQEFPPQSEDEADQPKVHFMELAEQANRIIGEVEYLLVEFEERAISQTSQRTQLTVGSNQKSDQGTHQVQGKDDNQQPTVEQPTRQPQANQQPINQGPQGNHGQPDIRLPQLRLDPFTGDPKTWPTFWQLFSINIDQRPLDNISKMSYLLTFLQGPPKDLIAGFVLSNENYVRALDLLKSRYGDNRAITEALEAELMNLPHANESSHSLRSFVDNIERICRQLEAYGHSDASPFVSTAIKSKLPHQIVAKLVEKERGSGLRWNCTQLRKELRELVEIREEVQRCTTVTRSKPEGNHHPMPRAKPHPKGGSPEITRSFAAPAIQRKDQRRSIKGPRKCSLCDVVGHFPSQCPKYPSPHDRFCRLREQKRCIRCLREGHFVKECPSFNICGQCQGGHHILVCTKNRPTSNFKAAGGNKGHKQAPYKQITQIAAGKESTPATGANQIKALREEEKEPPDKLITSLAYSHLRKKPTAYLMTRKIAIASSKDPEKEIPVYVFFDPGSHLSYITEPLVKYLRPPQVSQDYVKVHGFGGTQRDPVRIRSPSYAISIQREDGEWEELELNWTKEISTSFEMASWVAEMPAHATQVPEVKRAIELATEVPGVMLGTRHFWKYFMGKTEVAPGLFVIQTAFGPVIGGESDMSPQGGKLSHSLVAVGQSSVDQMPPANAVEEFWSLESIGIRENPATDDDQLAINQLKKAITRDQEGRYTVSWLWREPRVLLPSNYRMAFSRLCSTYSNLQRSEELLEKYNKVFLDYLKQGIIEPAKRNPEGQEHYLAHHAVITHKIRPVFDASAHPRGQPSLNECLLRGPVLLPELAGLLIRFRQPKFVAISDIESAFLMVGLHPVDREVAKFMWVKDLSKPPTASVAAELANSLYVDNLHLGAEEWPELLEKCQKAKEIFQHAKMNLREFSSNSAEMMEAIPEKDRFGAKEPKVLGMRWNIDTDRLYFQLPTEFNQKITSRRAVLSSLAGIYDPLGLLSPSVLPAKLFFQRLWDDGHDWDSPLSQEETAVWETFLLGWQNSNISIPRRALPHRPEQTEIHTFVDASSCAYAAAVYLRSLSQGDISTSLIFSKNRLKPKKGGKTLTIPRMELIAILIGSGPFIAEDYVLAEKYLIRWEQIECSEELNRHKQIIDDQKIIRLQTRIINSQSPAGLINQFFSRKNSVVGKVLITYIHQKLCHGGVDWTLTEYLNQYWQPKARQTVRRVISECRVCRRMNSYKYALPEMPPFPADRVQQRRPFQSIGVDYAGPTLTKVSGALVKCWLVLITCLTTRAVYLEPTLDLTAISFVNVFRRFVSRRGRPERILSDNGRNFVLAEKAISSALASRLAEERIEWKFIPALSPWAGGIYERMIGLAKSCFKRTLGKQILPYDQLSTFVAEVEAVLNSRPITHVSDGEGAPLPLRPIDFIQPGSILKLEPVGKKIARFEHLPPHEQLLSHWKGTLENLDALWSRWRKEYLVLLRDNSKWEHVAPRLKTQAVPRVDDVVLVEEAMQPRNTWSLARIVKLNGEPGPIRSVRLLMPNGRITTRPINRIYPLEAGPKAIEQENLISTESPEAEITPLTRTPTSALNSPPFEEEAEEDPPPQREIRKKIVEEGGEPDSKHRMTTRGKARRAAASVMLLAFLSLLVTAFASGTPVLNCTGCPTCQGCLIHCNKQGVKILAPEKITKVQVCCADQCHLLPGRPEIDHALPKEMLLNDYECQPNSLLIKDKGGQILGAITLTLRALTLVCNPKTLAFLRSYQINTRSVWRCPTSGSCSGSFCSQVGPNTHIPELVEAMDKVGVSECLESSAVWSSGCGLPTASCHFYRWYAVPMSLDVYELFECPTWDFHIKAELAVTVNDFTLEESLTLIPGWTHHGKNISLTPIAVTNPPAPILGIPFLTHGFSVALGKDVPLDLKCPDLPSARGFGCNISEEACRDCRHATGGTVTCQCREFDAEAILANPEARLPLTVGRHTLLTEDDQVYVEQTYTPIQIHIQMENFQLISQITESTCIIDPKEIKGCYKCLKGVQVEFTCTTSLEYEIEWPRRGEAMSHYLTRKVQNLSSTFEISPRRRAEGMLYLFWENLKYKGKGLPSNAEPLLSLPARITEIEPGVTVEEYFYRKGEPLEHPKLPCLVLKGGVRGSSKRSRQRARATGRKCWKYGELHEEYLPLEGLIYEPEIPVEDFEQGREESPPQDGHPPSESLPSFVSSEEKEEKDAIRVIIPRSWRPLKITIIIDNKNTMPKRGIAAQEKRELKRARQQAYISTFGVPMSPEEEEEMEKVVNSMEEIPPPREAGKMGGDNSEGAGQGSPDPQQLSANILPINTQIINALNSAPSQQPSSQIKTTESQAPSTPPPQQPVPLVATPQKIDNSKQQPIGETATKIVTTKQQLTTTTKPTIQYELAAPVKEKHEDGFDERLREALLSCILKLSENSPLASSPALPQEKTVPSNVQSTSAACIVPPAQPSVPYRKPPVVELVPIPLNRVGTPIGGREQEDPRRPPPYQREPAGIPVEQPQRPPPYSRNPITARGPIRPLPDSRSAQMEDHLRSMRLQAEQLSRTVGIAVTDWERQRRDDQHTTCTIYWQ</sequence>
<name>A0A8S9ZS20_9BILA</name>
<dbReference type="InterPro" id="IPR001878">
    <property type="entry name" value="Znf_CCHC"/>
</dbReference>
<feature type="region of interest" description="Disordered" evidence="3">
    <location>
        <begin position="1642"/>
        <end position="1666"/>
    </location>
</feature>
<dbReference type="SUPFAM" id="SSF56672">
    <property type="entry name" value="DNA/RNA polymerases"/>
    <property type="match status" value="1"/>
</dbReference>
<keyword evidence="7" id="KW-1185">Reference proteome</keyword>
<feature type="region of interest" description="Disordered" evidence="3">
    <location>
        <begin position="2396"/>
        <end position="2425"/>
    </location>
</feature>
<dbReference type="InterPro" id="IPR043502">
    <property type="entry name" value="DNA/RNA_pol_sf"/>
</dbReference>
<feature type="domain" description="CCHC-type" evidence="4">
    <location>
        <begin position="447"/>
        <end position="463"/>
    </location>
</feature>
<reference evidence="6" key="1">
    <citation type="journal article" date="2020" name="Ecol. Evol.">
        <title>Genome structure and content of the rice root-knot nematode (Meloidogyne graminicola).</title>
        <authorList>
            <person name="Phan N.T."/>
            <person name="Danchin E.G.J."/>
            <person name="Klopp C."/>
            <person name="Perfus-Barbeoch L."/>
            <person name="Kozlowski D.K."/>
            <person name="Koutsovoulos G.D."/>
            <person name="Lopez-Roques C."/>
            <person name="Bouchez O."/>
            <person name="Zahm M."/>
            <person name="Besnard G."/>
            <person name="Bellafiore S."/>
        </authorList>
    </citation>
    <scope>NUCLEOTIDE SEQUENCE</scope>
    <source>
        <strain evidence="6">VN-18</strain>
    </source>
</reference>
<dbReference type="GO" id="GO:0042575">
    <property type="term" value="C:DNA polymerase complex"/>
    <property type="evidence" value="ECO:0007669"/>
    <property type="project" value="UniProtKB-ARBA"/>
</dbReference>